<keyword evidence="5" id="KW-0456">Lyase</keyword>
<dbReference type="GO" id="GO:0004634">
    <property type="term" value="F:phosphopyruvate hydratase activity"/>
    <property type="evidence" value="ECO:0007669"/>
    <property type="project" value="UniProtKB-EC"/>
</dbReference>
<evidence type="ECO:0000256" key="4">
    <source>
        <dbReference type="ARBA" id="ARBA00023152"/>
    </source>
</evidence>
<proteinExistence type="inferred from homology"/>
<evidence type="ECO:0000256" key="5">
    <source>
        <dbReference type="ARBA" id="ARBA00023239"/>
    </source>
</evidence>
<dbReference type="InterPro" id="IPR029017">
    <property type="entry name" value="Enolase-like_N"/>
</dbReference>
<evidence type="ECO:0000256" key="3">
    <source>
        <dbReference type="ARBA" id="ARBA00012058"/>
    </source>
</evidence>
<dbReference type="SMART" id="SM01192">
    <property type="entry name" value="Enolase_C"/>
    <property type="match status" value="1"/>
</dbReference>
<feature type="compositionally biased region" description="Basic and acidic residues" evidence="9">
    <location>
        <begin position="198"/>
        <end position="208"/>
    </location>
</feature>
<evidence type="ECO:0000256" key="9">
    <source>
        <dbReference type="SAM" id="MobiDB-lite"/>
    </source>
</evidence>
<evidence type="ECO:0000259" key="11">
    <source>
        <dbReference type="SMART" id="SM01193"/>
    </source>
</evidence>
<dbReference type="CDD" id="cd22974">
    <property type="entry name" value="DD_ENO4"/>
    <property type="match status" value="1"/>
</dbReference>
<comment type="pathway">
    <text evidence="1">Carbohydrate degradation; glycolysis; pyruvate from D-glyceraldehyde 3-phosphate: step 4/5.</text>
</comment>
<organism evidence="12 13">
    <name type="scientific">Pleuronectes platessa</name>
    <name type="common">European plaice</name>
    <dbReference type="NCBI Taxonomy" id="8262"/>
    <lineage>
        <taxon>Eukaryota</taxon>
        <taxon>Metazoa</taxon>
        <taxon>Chordata</taxon>
        <taxon>Craniata</taxon>
        <taxon>Vertebrata</taxon>
        <taxon>Euteleostomi</taxon>
        <taxon>Actinopterygii</taxon>
        <taxon>Neopterygii</taxon>
        <taxon>Teleostei</taxon>
        <taxon>Neoteleostei</taxon>
        <taxon>Acanthomorphata</taxon>
        <taxon>Carangaria</taxon>
        <taxon>Pleuronectiformes</taxon>
        <taxon>Pleuronectoidei</taxon>
        <taxon>Pleuronectidae</taxon>
        <taxon>Pleuronectes</taxon>
    </lineage>
</organism>
<dbReference type="Proteomes" id="UP001153269">
    <property type="component" value="Unassembled WGS sequence"/>
</dbReference>
<evidence type="ECO:0000256" key="1">
    <source>
        <dbReference type="ARBA" id="ARBA00005031"/>
    </source>
</evidence>
<dbReference type="InterPro" id="IPR000941">
    <property type="entry name" value="Enolase"/>
</dbReference>
<dbReference type="InterPro" id="IPR047500">
    <property type="entry name" value="DD_ENO4"/>
</dbReference>
<dbReference type="SUPFAM" id="SSF51604">
    <property type="entry name" value="Enolase C-terminal domain-like"/>
    <property type="match status" value="1"/>
</dbReference>
<dbReference type="GO" id="GO:0006096">
    <property type="term" value="P:glycolytic process"/>
    <property type="evidence" value="ECO:0007669"/>
    <property type="project" value="UniProtKB-KW"/>
</dbReference>
<reference evidence="12" key="1">
    <citation type="submission" date="2020-03" db="EMBL/GenBank/DDBJ databases">
        <authorList>
            <person name="Weist P."/>
        </authorList>
    </citation>
    <scope>NUCLEOTIDE SEQUENCE</scope>
</reference>
<comment type="catalytic activity">
    <reaction evidence="8">
        <text>(2R)-2-phosphoglycerate = phosphoenolpyruvate + H2O</text>
        <dbReference type="Rhea" id="RHEA:10164"/>
        <dbReference type="ChEBI" id="CHEBI:15377"/>
        <dbReference type="ChEBI" id="CHEBI:58289"/>
        <dbReference type="ChEBI" id="CHEBI:58702"/>
        <dbReference type="EC" id="4.2.1.11"/>
    </reaction>
</comment>
<protein>
    <recommendedName>
        <fullName evidence="7">Enolase 4</fullName>
        <ecNumber evidence="3">4.2.1.11</ecNumber>
    </recommendedName>
    <alternativeName>
        <fullName evidence="6">2-phospho-D-glycerate hydro-lyase</fullName>
    </alternativeName>
</protein>
<dbReference type="SUPFAM" id="SSF54826">
    <property type="entry name" value="Enolase N-terminal domain-like"/>
    <property type="match status" value="1"/>
</dbReference>
<comment type="caution">
    <text evidence="12">The sequence shown here is derived from an EMBL/GenBank/DDBJ whole genome shotgun (WGS) entry which is preliminary data.</text>
</comment>
<name>A0A9N7Z3C8_PLEPL</name>
<dbReference type="Pfam" id="PF00113">
    <property type="entry name" value="Enolase_C"/>
    <property type="match status" value="1"/>
</dbReference>
<feature type="compositionally biased region" description="Low complexity" evidence="9">
    <location>
        <begin position="181"/>
        <end position="193"/>
    </location>
</feature>
<dbReference type="GO" id="GO:0000287">
    <property type="term" value="F:magnesium ion binding"/>
    <property type="evidence" value="ECO:0007669"/>
    <property type="project" value="InterPro"/>
</dbReference>
<accession>A0A9N7Z3C8</accession>
<dbReference type="OrthoDB" id="10009078at2759"/>
<evidence type="ECO:0000313" key="13">
    <source>
        <dbReference type="Proteomes" id="UP001153269"/>
    </source>
</evidence>
<gene>
    <name evidence="12" type="ORF">PLEPLA_LOCUS36117</name>
</gene>
<evidence type="ECO:0000256" key="8">
    <source>
        <dbReference type="ARBA" id="ARBA00048333"/>
    </source>
</evidence>
<keyword evidence="13" id="KW-1185">Reference proteome</keyword>
<evidence type="ECO:0000256" key="7">
    <source>
        <dbReference type="ARBA" id="ARBA00034855"/>
    </source>
</evidence>
<dbReference type="InterPro" id="IPR036849">
    <property type="entry name" value="Enolase-like_C_sf"/>
</dbReference>
<dbReference type="SMART" id="SM01193">
    <property type="entry name" value="Enolase_N"/>
    <property type="match status" value="1"/>
</dbReference>
<comment type="similarity">
    <text evidence="2">Belongs to the enolase family.</text>
</comment>
<evidence type="ECO:0000259" key="10">
    <source>
        <dbReference type="SMART" id="SM01192"/>
    </source>
</evidence>
<dbReference type="InterPro" id="IPR020810">
    <property type="entry name" value="Enolase_C"/>
</dbReference>
<dbReference type="PANTHER" id="PTHR11902:SF30">
    <property type="entry name" value="ENOLASE 4"/>
    <property type="match status" value="1"/>
</dbReference>
<dbReference type="InterPro" id="IPR020811">
    <property type="entry name" value="Enolase_N"/>
</dbReference>
<feature type="region of interest" description="Disordered" evidence="9">
    <location>
        <begin position="551"/>
        <end position="570"/>
    </location>
</feature>
<dbReference type="AlphaFoldDB" id="A0A9N7Z3C8"/>
<feature type="domain" description="Enolase N-terminal" evidence="11">
    <location>
        <begin position="69"/>
        <end position="252"/>
    </location>
</feature>
<dbReference type="EC" id="4.2.1.11" evidence="3"/>
<dbReference type="EMBL" id="CADEAL010003979">
    <property type="protein sequence ID" value="CAB1448465.1"/>
    <property type="molecule type" value="Genomic_DNA"/>
</dbReference>
<evidence type="ECO:0000256" key="6">
    <source>
        <dbReference type="ARBA" id="ARBA00031125"/>
    </source>
</evidence>
<keyword evidence="4" id="KW-0324">Glycolysis</keyword>
<dbReference type="Gene3D" id="3.20.20.120">
    <property type="entry name" value="Enolase-like C-terminal domain"/>
    <property type="match status" value="1"/>
</dbReference>
<evidence type="ECO:0000256" key="2">
    <source>
        <dbReference type="ARBA" id="ARBA00009604"/>
    </source>
</evidence>
<feature type="domain" description="Enolase C-terminal TIM barrel" evidence="10">
    <location>
        <begin position="263"/>
        <end position="548"/>
    </location>
</feature>
<dbReference type="Gene3D" id="3.30.390.10">
    <property type="entry name" value="Enolase-like, N-terminal domain"/>
    <property type="match status" value="1"/>
</dbReference>
<evidence type="ECO:0000313" key="12">
    <source>
        <dbReference type="EMBL" id="CAB1448465.1"/>
    </source>
</evidence>
<feature type="region of interest" description="Disordered" evidence="9">
    <location>
        <begin position="172"/>
        <end position="224"/>
    </location>
</feature>
<sequence length="570" mass="63027">MSYPRFISRLCKQEQDVYETKVAAAEFYRLNRIPEQIERALNELFLHKPADLHGYLANYFTNLSTPPRIHRLKGREVYGTRGQLSIEVEVFCIVRNMEKSMCSASVSSHFGHKEASQDWKQRADHVMTAVQWVNEPLNNMLQGHNPCDQSEVDQALSNFFMVCYLEEKEIRDREKEESPCEPEVVLPPETPTKTKGKKSLDKGKKNNTPEKPLPPAEPTEPVLPGSMAIGSVSLAVARTGAQLQGIPLYKYIAALKARETPAQFHIPIPLVTLLSCGKASPGKLSLLEEVILIPKAGQRVKQIITMTLELQKEMIRIMNTSTKAGVVQSILHDSGAPAVSFERPEQPLDLITEACANLGLKLGTEIHLAVHCAACELMDYSKGKYEISTGVLKSPDELVDVYQSLNKKYPALVAFINPFRTEDKEQWEKLNNQIGGTCSLLLDITNESKAPPPPGVSGRILKHVHETTVSDLICIASERQGSVLMGTTCNEPCTNDSLSDIAVGLGLDYVKLGGLSGAERMTKYNRLVCIEEELDQQGILVSKEKHSPPLFAGKLQKESTAAGRALSEEA</sequence>
<dbReference type="PANTHER" id="PTHR11902">
    <property type="entry name" value="ENOLASE"/>
    <property type="match status" value="1"/>
</dbReference>
<dbReference type="GO" id="GO:0000015">
    <property type="term" value="C:phosphopyruvate hydratase complex"/>
    <property type="evidence" value="ECO:0007669"/>
    <property type="project" value="InterPro"/>
</dbReference>